<dbReference type="PROSITE" id="PS50011">
    <property type="entry name" value="PROTEIN_KINASE_DOM"/>
    <property type="match status" value="1"/>
</dbReference>
<evidence type="ECO:0000256" key="4">
    <source>
        <dbReference type="ARBA" id="ARBA00022840"/>
    </source>
</evidence>
<evidence type="ECO:0000256" key="1">
    <source>
        <dbReference type="ARBA" id="ARBA00022679"/>
    </source>
</evidence>
<dbReference type="PANTHER" id="PTHR43289:SF6">
    <property type="entry name" value="SERINE_THREONINE-PROTEIN KINASE NEKL-3"/>
    <property type="match status" value="1"/>
</dbReference>
<evidence type="ECO:0000313" key="9">
    <source>
        <dbReference type="Proteomes" id="UP000249061"/>
    </source>
</evidence>
<comment type="caution">
    <text evidence="8">The sequence shown here is derived from an EMBL/GenBank/DDBJ whole genome shotgun (WGS) entry which is preliminary data.</text>
</comment>
<feature type="transmembrane region" description="Helical" evidence="6">
    <location>
        <begin position="475"/>
        <end position="496"/>
    </location>
</feature>
<dbReference type="PROSITE" id="PS00109">
    <property type="entry name" value="PROTEIN_KINASE_TYR"/>
    <property type="match status" value="1"/>
</dbReference>
<evidence type="ECO:0000256" key="3">
    <source>
        <dbReference type="ARBA" id="ARBA00022777"/>
    </source>
</evidence>
<dbReference type="PANTHER" id="PTHR43289">
    <property type="entry name" value="MITOGEN-ACTIVATED PROTEIN KINASE KINASE KINASE 20-RELATED"/>
    <property type="match status" value="1"/>
</dbReference>
<dbReference type="InterPro" id="IPR008266">
    <property type="entry name" value="Tyr_kinase_AS"/>
</dbReference>
<dbReference type="GO" id="GO:0004674">
    <property type="term" value="F:protein serine/threonine kinase activity"/>
    <property type="evidence" value="ECO:0007669"/>
    <property type="project" value="TreeGrafter"/>
</dbReference>
<protein>
    <recommendedName>
        <fullName evidence="7">Protein kinase domain-containing protein</fullName>
    </recommendedName>
</protein>
<keyword evidence="4" id="KW-0067">ATP-binding</keyword>
<reference evidence="8 9" key="1">
    <citation type="submission" date="2017-08" db="EMBL/GenBank/DDBJ databases">
        <title>Infants hospitalized years apart are colonized by the same room-sourced microbial strains.</title>
        <authorList>
            <person name="Brooks B."/>
            <person name="Olm M.R."/>
            <person name="Firek B.A."/>
            <person name="Baker R."/>
            <person name="Thomas B.C."/>
            <person name="Morowitz M.J."/>
            <person name="Banfield J.F."/>
        </authorList>
    </citation>
    <scope>NUCLEOTIDE SEQUENCE [LARGE SCALE GENOMIC DNA]</scope>
    <source>
        <strain evidence="8">S2_003_000_R2_14</strain>
    </source>
</reference>
<organism evidence="8 9">
    <name type="scientific">Archangium gephyra</name>
    <dbReference type="NCBI Taxonomy" id="48"/>
    <lineage>
        <taxon>Bacteria</taxon>
        <taxon>Pseudomonadati</taxon>
        <taxon>Myxococcota</taxon>
        <taxon>Myxococcia</taxon>
        <taxon>Myxococcales</taxon>
        <taxon>Cystobacterineae</taxon>
        <taxon>Archangiaceae</taxon>
        <taxon>Archangium</taxon>
    </lineage>
</organism>
<dbReference type="InterPro" id="IPR011009">
    <property type="entry name" value="Kinase-like_dom_sf"/>
</dbReference>
<feature type="domain" description="Protein kinase" evidence="7">
    <location>
        <begin position="16"/>
        <end position="289"/>
    </location>
</feature>
<feature type="region of interest" description="Disordered" evidence="5">
    <location>
        <begin position="357"/>
        <end position="472"/>
    </location>
</feature>
<evidence type="ECO:0000313" key="8">
    <source>
        <dbReference type="EMBL" id="PZR10774.1"/>
    </source>
</evidence>
<dbReference type="CDD" id="cd14014">
    <property type="entry name" value="STKc_PknB_like"/>
    <property type="match status" value="1"/>
</dbReference>
<dbReference type="Proteomes" id="UP000249061">
    <property type="component" value="Unassembled WGS sequence"/>
</dbReference>
<accession>A0A2W5V4V1</accession>
<sequence length="580" mass="63532">MKWTTDEFTGKRFGKYEVLCRLAVGGMAEIFLGFARAGPFVGRPVVIKRILNEQREDPNALQMLLDEAKMTATLSHQNVAQVMDLENDAEDVLLVIEFITGANVEEIVEAYTARQEPVPLGFAISVIREAAQGLGHAHQHKSARGEPQPIVHRDVTPRNVMVDFDGNTKVLDFGIARAKGSERRTQAGMVRGTTAYMSPEQAIGKELDPRSDLFSLGTIFHELLTGKRLFYKGNPGQEMAAVYEGEIPIPSQVNRRVPRALDSVVMRMLERKLDKRYQNATELIRDLSLAAGSTAWTRERCAELTKERFAARQKDIEKLVARIPQRSPSYPEVRTIVTRGPISKQQLNDDDSAAARTMIGGQPLGDRRPPPQPPTDPYREVATDPGRPVMAPPKPATPPPSAPLTAGLKSNELFDDEDEAPQATRIIPGSSMRSMPKVSEAPTDPRRPSIPRESQQNLRRPTPTPTPPPQAASKLPLFFAAVIALVIGGAGGAFVIKRMQPTQAPSAMVKLSLDTDRPATVFLGKMTLGTTPVAVFVQSGKHQLELQEASGARRTLQVDLSATEPETKLVVALDSLPQLP</sequence>
<dbReference type="GO" id="GO:0005524">
    <property type="term" value="F:ATP binding"/>
    <property type="evidence" value="ECO:0007669"/>
    <property type="project" value="UniProtKB-KW"/>
</dbReference>
<keyword evidence="2" id="KW-0547">Nucleotide-binding</keyword>
<dbReference type="Gene3D" id="1.10.510.10">
    <property type="entry name" value="Transferase(Phosphotransferase) domain 1"/>
    <property type="match status" value="1"/>
</dbReference>
<evidence type="ECO:0000256" key="2">
    <source>
        <dbReference type="ARBA" id="ARBA00022741"/>
    </source>
</evidence>
<dbReference type="AlphaFoldDB" id="A0A2W5V4V1"/>
<feature type="compositionally biased region" description="Pro residues" evidence="5">
    <location>
        <begin position="390"/>
        <end position="402"/>
    </location>
</feature>
<keyword evidence="6" id="KW-0472">Membrane</keyword>
<evidence type="ECO:0000256" key="5">
    <source>
        <dbReference type="SAM" id="MobiDB-lite"/>
    </source>
</evidence>
<keyword evidence="6" id="KW-0812">Transmembrane</keyword>
<dbReference type="EMBL" id="QFQP01000016">
    <property type="protein sequence ID" value="PZR10774.1"/>
    <property type="molecule type" value="Genomic_DNA"/>
</dbReference>
<keyword evidence="6" id="KW-1133">Transmembrane helix</keyword>
<dbReference type="SUPFAM" id="SSF56112">
    <property type="entry name" value="Protein kinase-like (PK-like)"/>
    <property type="match status" value="1"/>
</dbReference>
<proteinExistence type="predicted"/>
<evidence type="ECO:0000256" key="6">
    <source>
        <dbReference type="SAM" id="Phobius"/>
    </source>
</evidence>
<keyword evidence="1" id="KW-0808">Transferase</keyword>
<keyword evidence="3" id="KW-0418">Kinase</keyword>
<name>A0A2W5V4V1_9BACT</name>
<dbReference type="InterPro" id="IPR000719">
    <property type="entry name" value="Prot_kinase_dom"/>
</dbReference>
<gene>
    <name evidence="8" type="ORF">DI536_19050</name>
</gene>
<evidence type="ECO:0000259" key="7">
    <source>
        <dbReference type="PROSITE" id="PS50011"/>
    </source>
</evidence>
<dbReference type="Gene3D" id="3.30.200.20">
    <property type="entry name" value="Phosphorylase Kinase, domain 1"/>
    <property type="match status" value="1"/>
</dbReference>
<dbReference type="Pfam" id="PF00069">
    <property type="entry name" value="Pkinase"/>
    <property type="match status" value="1"/>
</dbReference>